<dbReference type="RefSeq" id="WP_149679670.1">
    <property type="nucleotide sequence ID" value="NZ_FQZP01000073.1"/>
</dbReference>
<proteinExistence type="predicted"/>
<name>A0A1M6KBW7_9FIRM</name>
<dbReference type="Pfam" id="PF18982">
    <property type="entry name" value="JetA"/>
    <property type="match status" value="1"/>
</dbReference>
<keyword evidence="2" id="KW-1185">Reference proteome</keyword>
<organism evidence="1 2">
    <name type="scientific">Thermoclostridium caenicola</name>
    <dbReference type="NCBI Taxonomy" id="659425"/>
    <lineage>
        <taxon>Bacteria</taxon>
        <taxon>Bacillati</taxon>
        <taxon>Bacillota</taxon>
        <taxon>Clostridia</taxon>
        <taxon>Eubacteriales</taxon>
        <taxon>Oscillospiraceae</taxon>
        <taxon>Thermoclostridium</taxon>
    </lineage>
</organism>
<evidence type="ECO:0008006" key="3">
    <source>
        <dbReference type="Google" id="ProtNLM"/>
    </source>
</evidence>
<protein>
    <recommendedName>
        <fullName evidence="3">TIGR02677 family protein</fullName>
    </recommendedName>
</protein>
<gene>
    <name evidence="1" type="ORF">SAMN05444373_10734</name>
</gene>
<dbReference type="Proteomes" id="UP000324781">
    <property type="component" value="Unassembled WGS sequence"/>
</dbReference>
<dbReference type="OrthoDB" id="9807828at2"/>
<sequence length="473" mass="55026">MKLFDILPPNLFSVLVSKNKALYAEALFVLRKAFKQHMTISKSDLVAMLIANLDEALLSLDLEAEKMEFEEAEEEVKGGQGASATAHLILRRLMATKWIEVEYQMDSFEEIITLPDYTIKLLDLLYSFTDNAVHEYNSYVYSTYSALRTADAERDDFMYNALLTAHENTLKLVDELKTLHNNIRRYHQALNDYLTVNDILKGHFDEYKELIMDRIYHPLKTMDSVPRYKVPLMKILSDWLSDFGIRQKMAEQAVQRGKYNTVDDAMDDIIRRINQISDIYESLDEMLAEIDRKRTAYTRASMEKMRYFLTTDRSIKGKLVGILSAAASNQERWAEILADNVSLFKQGYIDEKSLYVKPNRMGRKEGRPLSLEMTDGNIVNKAFEDFIKKARKQYSHQKIMAFMNELMKGKDVLNSSEIRITNDDEFVMLVLATLKKDEKGVFYRVEFGDGYDRCDGYTIPHMRFIRREKANVD</sequence>
<dbReference type="AlphaFoldDB" id="A0A1M6KBW7"/>
<dbReference type="EMBL" id="FQZP01000073">
    <property type="protein sequence ID" value="SHJ56347.1"/>
    <property type="molecule type" value="Genomic_DNA"/>
</dbReference>
<evidence type="ECO:0000313" key="2">
    <source>
        <dbReference type="Proteomes" id="UP000324781"/>
    </source>
</evidence>
<evidence type="ECO:0000313" key="1">
    <source>
        <dbReference type="EMBL" id="SHJ56347.1"/>
    </source>
</evidence>
<reference evidence="1 2" key="1">
    <citation type="submission" date="2016-11" db="EMBL/GenBank/DDBJ databases">
        <authorList>
            <person name="Varghese N."/>
            <person name="Submissions S."/>
        </authorList>
    </citation>
    <scope>NUCLEOTIDE SEQUENCE [LARGE SCALE GENOMIC DNA]</scope>
    <source>
        <strain evidence="1 2">DSM 19027</strain>
    </source>
</reference>
<accession>A0A1M6KBW7</accession>
<dbReference type="InterPro" id="IPR043773">
    <property type="entry name" value="JetA"/>
</dbReference>